<dbReference type="Gene3D" id="3.40.50.360">
    <property type="match status" value="1"/>
</dbReference>
<evidence type="ECO:0000313" key="3">
    <source>
        <dbReference type="EMBL" id="SMG37675.1"/>
    </source>
</evidence>
<comment type="similarity">
    <text evidence="1">Belongs to the azoreductase type 2 family.</text>
</comment>
<sequence length="182" mass="19897">MNIAIIAGSNRKQASSTKLSEYVAGVLGKKGGDARVFDLYQQPLPMYCPDDAYDDDRNVVELKELMMKCDGIVLATPEYHSSISGALKNALDHLNKDYFSGKPVLVMSSSGGAVGVSCLQHMQGIVRNLHGINSPEWISIGGAQRQSFEGERAGLEVQEDVDLRIHRACDLFVSLVERLRKG</sequence>
<keyword evidence="4" id="KW-1185">Reference proteome</keyword>
<dbReference type="SUPFAM" id="SSF52218">
    <property type="entry name" value="Flavoproteins"/>
    <property type="match status" value="1"/>
</dbReference>
<dbReference type="PANTHER" id="PTHR30543:SF21">
    <property type="entry name" value="NAD(P)H-DEPENDENT FMN REDUCTASE LOT6"/>
    <property type="match status" value="1"/>
</dbReference>
<gene>
    <name evidence="3" type="ORF">SAMN06295960_2246</name>
</gene>
<dbReference type="AlphaFoldDB" id="A0A1X7K979"/>
<dbReference type="GO" id="GO:0010181">
    <property type="term" value="F:FMN binding"/>
    <property type="evidence" value="ECO:0007669"/>
    <property type="project" value="TreeGrafter"/>
</dbReference>
<dbReference type="OrthoDB" id="9790975at2"/>
<accession>A0A1X7K979</accession>
<dbReference type="PANTHER" id="PTHR30543">
    <property type="entry name" value="CHROMATE REDUCTASE"/>
    <property type="match status" value="1"/>
</dbReference>
<name>A0A1X7K979_9BACL</name>
<dbReference type="EMBL" id="FXAZ01000002">
    <property type="protein sequence ID" value="SMG37675.1"/>
    <property type="molecule type" value="Genomic_DNA"/>
</dbReference>
<proteinExistence type="inferred from homology"/>
<dbReference type="Pfam" id="PF03358">
    <property type="entry name" value="FMN_red"/>
    <property type="match status" value="1"/>
</dbReference>
<feature type="domain" description="NADPH-dependent FMN reductase-like" evidence="2">
    <location>
        <begin position="1"/>
        <end position="143"/>
    </location>
</feature>
<evidence type="ECO:0000259" key="2">
    <source>
        <dbReference type="Pfam" id="PF03358"/>
    </source>
</evidence>
<organism evidence="3 4">
    <name type="scientific">Paenibacillus aquistagni</name>
    <dbReference type="NCBI Taxonomy" id="1852522"/>
    <lineage>
        <taxon>Bacteria</taxon>
        <taxon>Bacillati</taxon>
        <taxon>Bacillota</taxon>
        <taxon>Bacilli</taxon>
        <taxon>Bacillales</taxon>
        <taxon>Paenibacillaceae</taxon>
        <taxon>Paenibacillus</taxon>
    </lineage>
</organism>
<evidence type="ECO:0000313" key="4">
    <source>
        <dbReference type="Proteomes" id="UP000193834"/>
    </source>
</evidence>
<dbReference type="InterPro" id="IPR029039">
    <property type="entry name" value="Flavoprotein-like_sf"/>
</dbReference>
<dbReference type="GO" id="GO:0005829">
    <property type="term" value="C:cytosol"/>
    <property type="evidence" value="ECO:0007669"/>
    <property type="project" value="TreeGrafter"/>
</dbReference>
<evidence type="ECO:0000256" key="1">
    <source>
        <dbReference type="ARBA" id="ARBA00009428"/>
    </source>
</evidence>
<dbReference type="InterPro" id="IPR005025">
    <property type="entry name" value="FMN_Rdtase-like_dom"/>
</dbReference>
<dbReference type="GO" id="GO:0016491">
    <property type="term" value="F:oxidoreductase activity"/>
    <property type="evidence" value="ECO:0007669"/>
    <property type="project" value="InterPro"/>
</dbReference>
<protein>
    <submittedName>
        <fullName evidence="3">Azobenzene reductase</fullName>
    </submittedName>
</protein>
<dbReference type="STRING" id="1852522.SAMN06295960_2246"/>
<dbReference type="RefSeq" id="WP_085494431.1">
    <property type="nucleotide sequence ID" value="NZ_FXAZ01000002.1"/>
</dbReference>
<dbReference type="Proteomes" id="UP000193834">
    <property type="component" value="Unassembled WGS sequence"/>
</dbReference>
<reference evidence="3 4" key="1">
    <citation type="submission" date="2017-04" db="EMBL/GenBank/DDBJ databases">
        <authorList>
            <person name="Afonso C.L."/>
            <person name="Miller P.J."/>
            <person name="Scott M.A."/>
            <person name="Spackman E."/>
            <person name="Goraichik I."/>
            <person name="Dimitrov K.M."/>
            <person name="Suarez D.L."/>
            <person name="Swayne D.E."/>
        </authorList>
    </citation>
    <scope>NUCLEOTIDE SEQUENCE [LARGE SCALE GENOMIC DNA]</scope>
    <source>
        <strain evidence="3 4">11</strain>
    </source>
</reference>
<dbReference type="InterPro" id="IPR050712">
    <property type="entry name" value="NAD(P)H-dep_reductase"/>
</dbReference>